<comment type="subcellular location">
    <subcellularLocation>
        <location evidence="5">Cytoplasm</location>
    </subcellularLocation>
    <text evidence="5">Localizes to the division site, in a FtsZ-dependent manner.</text>
</comment>
<dbReference type="Gene3D" id="3.30.110.150">
    <property type="entry name" value="SepF-like protein"/>
    <property type="match status" value="1"/>
</dbReference>
<keyword evidence="1 5" id="KW-0132">Cell division</keyword>
<comment type="similarity">
    <text evidence="5">Belongs to the SepF family.</text>
</comment>
<organism evidence="6 7">
    <name type="scientific">Xylocopilactobacillus apis</name>
    <dbReference type="NCBI Taxonomy" id="2932183"/>
    <lineage>
        <taxon>Bacteria</taxon>
        <taxon>Bacillati</taxon>
        <taxon>Bacillota</taxon>
        <taxon>Bacilli</taxon>
        <taxon>Lactobacillales</taxon>
        <taxon>Lactobacillaceae</taxon>
        <taxon>Xylocopilactobacillus</taxon>
    </lineage>
</organism>
<dbReference type="GO" id="GO:0043093">
    <property type="term" value="P:FtsZ-dependent cytokinesis"/>
    <property type="evidence" value="ECO:0007669"/>
    <property type="project" value="UniProtKB-UniRule"/>
</dbReference>
<sequence length="143" mass="16064">MAFNKGLLKNIFGSDDESEYDDIYDDEVIEDDDGVVEQERKVIPMNKQKSTAKNTVNQNKIIVVEPRIYSDAAEIVGQLKDNYAVVVNFEKIEADQAKRIIDFLSGATCAMDGTTQRVSPQIYLCTPSNFKVQANFKDSESNI</sequence>
<comment type="subunit">
    <text evidence="5">Homodimer. Interacts with FtsZ.</text>
</comment>
<evidence type="ECO:0000256" key="4">
    <source>
        <dbReference type="ARBA" id="ARBA00044936"/>
    </source>
</evidence>
<proteinExistence type="inferred from homology"/>
<dbReference type="InterPro" id="IPR023052">
    <property type="entry name" value="Cell_div_SepF"/>
</dbReference>
<comment type="function">
    <text evidence="4 5">Cell division protein that is part of the divisome complex and is recruited early to the Z-ring. Probably stimulates Z-ring formation, perhaps through the cross-linking of FtsZ protofilaments. Its function overlaps with FtsA.</text>
</comment>
<dbReference type="InterPro" id="IPR007561">
    <property type="entry name" value="Cell_div_SepF/SepF-rel"/>
</dbReference>
<dbReference type="Pfam" id="PF04472">
    <property type="entry name" value="SepF"/>
    <property type="match status" value="1"/>
</dbReference>
<reference evidence="6 7" key="1">
    <citation type="journal article" date="2023" name="Microbiol. Spectr.">
        <title>Symbiosis of Carpenter Bees with Uncharacterized Lactic Acid Bacteria Showing NAD Auxotrophy.</title>
        <authorList>
            <person name="Kawasaki S."/>
            <person name="Ozawa K."/>
            <person name="Mori T."/>
            <person name="Yamamoto A."/>
            <person name="Ito M."/>
            <person name="Ohkuma M."/>
            <person name="Sakamoto M."/>
            <person name="Matsutani M."/>
        </authorList>
    </citation>
    <scope>NUCLEOTIDE SEQUENCE [LARGE SCALE GENOMIC DNA]</scope>
    <source>
        <strain evidence="6 7">KimC2</strain>
    </source>
</reference>
<evidence type="ECO:0000256" key="1">
    <source>
        <dbReference type="ARBA" id="ARBA00022618"/>
    </source>
</evidence>
<keyword evidence="5" id="KW-0963">Cytoplasm</keyword>
<accession>A0AAU9CQK4</accession>
<dbReference type="Proteomes" id="UP001321804">
    <property type="component" value="Chromosome"/>
</dbReference>
<dbReference type="InterPro" id="IPR038594">
    <property type="entry name" value="SepF-like_sf"/>
</dbReference>
<dbReference type="GO" id="GO:0005737">
    <property type="term" value="C:cytoplasm"/>
    <property type="evidence" value="ECO:0007669"/>
    <property type="project" value="UniProtKB-SubCell"/>
</dbReference>
<name>A0AAU9CQK4_9LACO</name>
<gene>
    <name evidence="5" type="primary">sepF</name>
    <name evidence="6" type="ORF">KIMC2_07810</name>
</gene>
<protein>
    <recommendedName>
        <fullName evidence="5">Cell division protein SepF</fullName>
    </recommendedName>
</protein>
<dbReference type="HAMAP" id="MF_01197">
    <property type="entry name" value="SepF"/>
    <property type="match status" value="1"/>
</dbReference>
<keyword evidence="3 5" id="KW-0131">Cell cycle</keyword>
<dbReference type="KEGG" id="xak:KIMC2_07810"/>
<evidence type="ECO:0000256" key="3">
    <source>
        <dbReference type="ARBA" id="ARBA00023306"/>
    </source>
</evidence>
<dbReference type="PANTHER" id="PTHR35798:SF1">
    <property type="entry name" value="CELL DIVISION PROTEIN SEPF"/>
    <property type="match status" value="1"/>
</dbReference>
<dbReference type="PANTHER" id="PTHR35798">
    <property type="entry name" value="CELL DIVISION PROTEIN SEPF"/>
    <property type="match status" value="1"/>
</dbReference>
<evidence type="ECO:0000256" key="2">
    <source>
        <dbReference type="ARBA" id="ARBA00023210"/>
    </source>
</evidence>
<evidence type="ECO:0000313" key="6">
    <source>
        <dbReference type="EMBL" id="BDR56219.1"/>
    </source>
</evidence>
<dbReference type="AlphaFoldDB" id="A0AAU9CQK4"/>
<dbReference type="EMBL" id="AP026801">
    <property type="protein sequence ID" value="BDR56219.1"/>
    <property type="molecule type" value="Genomic_DNA"/>
</dbReference>
<evidence type="ECO:0000256" key="5">
    <source>
        <dbReference type="HAMAP-Rule" id="MF_01197"/>
    </source>
</evidence>
<dbReference type="RefSeq" id="WP_317698103.1">
    <property type="nucleotide sequence ID" value="NZ_AP026801.1"/>
</dbReference>
<evidence type="ECO:0000313" key="7">
    <source>
        <dbReference type="Proteomes" id="UP001321804"/>
    </source>
</evidence>
<dbReference type="GO" id="GO:0000917">
    <property type="term" value="P:division septum assembly"/>
    <property type="evidence" value="ECO:0007669"/>
    <property type="project" value="UniProtKB-KW"/>
</dbReference>
<keyword evidence="7" id="KW-1185">Reference proteome</keyword>
<keyword evidence="2 5" id="KW-0717">Septation</keyword>